<comment type="caution">
    <text evidence="2">The sequence shown here is derived from an EMBL/GenBank/DDBJ whole genome shotgun (WGS) entry which is preliminary data.</text>
</comment>
<dbReference type="Proteomes" id="UP000544095">
    <property type="component" value="Unassembled WGS sequence"/>
</dbReference>
<proteinExistence type="predicted"/>
<evidence type="ECO:0000313" key="3">
    <source>
        <dbReference type="Proteomes" id="UP000544095"/>
    </source>
</evidence>
<gene>
    <name evidence="2" type="ORF">FPANT_9346</name>
</gene>
<sequence length="125" mass="13871">MQLINLSALALFATSALAADCFGNRQDGIEKFEQAYWDARQKMCSNSDCTYQQGCTTRGSKTLKGIASITVNVELSRKNTGGKKGFKDCWDATENIINQCVKGTHQLSGTWEYDGQLYQVNGYYS</sequence>
<protein>
    <submittedName>
        <fullName evidence="2">Uncharacterized protein</fullName>
    </submittedName>
</protein>
<reference evidence="2 3" key="1">
    <citation type="submission" date="2020-05" db="EMBL/GenBank/DDBJ databases">
        <title>Identification and distribution of gene clusters putatively required for synthesis of sphingolipid metabolism inhibitors in phylogenetically diverse species of the filamentous fungus Fusarium.</title>
        <authorList>
            <person name="Kim H.-S."/>
            <person name="Busman M."/>
            <person name="Brown D.W."/>
            <person name="Divon H."/>
            <person name="Uhlig S."/>
            <person name="Proctor R.H."/>
        </authorList>
    </citation>
    <scope>NUCLEOTIDE SEQUENCE [LARGE SCALE GENOMIC DNA]</scope>
    <source>
        <strain evidence="2 3">NRRL 25211</strain>
    </source>
</reference>
<evidence type="ECO:0000256" key="1">
    <source>
        <dbReference type="SAM" id="SignalP"/>
    </source>
</evidence>
<keyword evidence="3" id="KW-1185">Reference proteome</keyword>
<accession>A0A8H5NYK5</accession>
<dbReference type="EMBL" id="JAAOAR010000498">
    <property type="protein sequence ID" value="KAF5580390.1"/>
    <property type="molecule type" value="Genomic_DNA"/>
</dbReference>
<evidence type="ECO:0000313" key="2">
    <source>
        <dbReference type="EMBL" id="KAF5580390.1"/>
    </source>
</evidence>
<organism evidence="2 3">
    <name type="scientific">Fusarium pseudoanthophilum</name>
    <dbReference type="NCBI Taxonomy" id="48495"/>
    <lineage>
        <taxon>Eukaryota</taxon>
        <taxon>Fungi</taxon>
        <taxon>Dikarya</taxon>
        <taxon>Ascomycota</taxon>
        <taxon>Pezizomycotina</taxon>
        <taxon>Sordariomycetes</taxon>
        <taxon>Hypocreomycetidae</taxon>
        <taxon>Hypocreales</taxon>
        <taxon>Nectriaceae</taxon>
        <taxon>Fusarium</taxon>
        <taxon>Fusarium fujikuroi species complex</taxon>
    </lineage>
</organism>
<feature type="chain" id="PRO_5034270627" evidence="1">
    <location>
        <begin position="19"/>
        <end position="125"/>
    </location>
</feature>
<dbReference type="AlphaFoldDB" id="A0A8H5NYK5"/>
<name>A0A8H5NYK5_9HYPO</name>
<feature type="signal peptide" evidence="1">
    <location>
        <begin position="1"/>
        <end position="18"/>
    </location>
</feature>
<keyword evidence="1" id="KW-0732">Signal</keyword>